<organism evidence="1 2">
    <name type="scientific">Psychromonas ingrahamii (strain DSM 17664 / CCUG 51855 / 37)</name>
    <dbReference type="NCBI Taxonomy" id="357804"/>
    <lineage>
        <taxon>Bacteria</taxon>
        <taxon>Pseudomonadati</taxon>
        <taxon>Pseudomonadota</taxon>
        <taxon>Gammaproteobacteria</taxon>
        <taxon>Alteromonadales</taxon>
        <taxon>Psychromonadaceae</taxon>
        <taxon>Psychromonas</taxon>
    </lineage>
</organism>
<dbReference type="eggNOG" id="ENOG5033FEU">
    <property type="taxonomic scope" value="Bacteria"/>
</dbReference>
<proteinExistence type="predicted"/>
<dbReference type="Proteomes" id="UP000000639">
    <property type="component" value="Chromosome"/>
</dbReference>
<reference evidence="1 2" key="1">
    <citation type="submission" date="2007-01" db="EMBL/GenBank/DDBJ databases">
        <title>Complete sequence of Psychromonas ingrahamii 37.</title>
        <authorList>
            <consortium name="US DOE Joint Genome Institute"/>
            <person name="Copeland A."/>
            <person name="Lucas S."/>
            <person name="Lapidus A."/>
            <person name="Barry K."/>
            <person name="Detter J.C."/>
            <person name="Glavina del Rio T."/>
            <person name="Hammon N."/>
            <person name="Israni S."/>
            <person name="Dalin E."/>
            <person name="Tice H."/>
            <person name="Pitluck S."/>
            <person name="Thompson L.S."/>
            <person name="Brettin T."/>
            <person name="Bruce D."/>
            <person name="Han C."/>
            <person name="Tapia R."/>
            <person name="Schmutz J."/>
            <person name="Larimer F."/>
            <person name="Land M."/>
            <person name="Hauser L."/>
            <person name="Kyrpides N."/>
            <person name="Ivanova N."/>
            <person name="Staley J."/>
            <person name="Richardson P."/>
        </authorList>
    </citation>
    <scope>NUCLEOTIDE SEQUENCE [LARGE SCALE GENOMIC DNA]</scope>
    <source>
        <strain evidence="1 2">37</strain>
    </source>
</reference>
<dbReference type="HOGENOM" id="CLU_178564_0_0_6"/>
<dbReference type="OrthoDB" id="6387849at2"/>
<dbReference type="STRING" id="357804.Ping_0820"/>
<evidence type="ECO:0000313" key="1">
    <source>
        <dbReference type="EMBL" id="ABM02663.1"/>
    </source>
</evidence>
<sequence length="69" mass="7519">MTKLDFSAINKSAANSFNEQRNIIKKIGRGETVLCPTCQQPFKLSVSLLGKSGLSCEKGCTNITLELEL</sequence>
<dbReference type="AlphaFoldDB" id="A1ST48"/>
<accession>A1ST48</accession>
<dbReference type="KEGG" id="pin:Ping_0820"/>
<dbReference type="EMBL" id="CP000510">
    <property type="protein sequence ID" value="ABM02663.1"/>
    <property type="molecule type" value="Genomic_DNA"/>
</dbReference>
<gene>
    <name evidence="1" type="ordered locus">Ping_0820</name>
</gene>
<protein>
    <submittedName>
        <fullName evidence="1">Uncharacterized protein</fullName>
    </submittedName>
</protein>
<dbReference type="RefSeq" id="WP_011769226.1">
    <property type="nucleotide sequence ID" value="NC_008709.1"/>
</dbReference>
<evidence type="ECO:0000313" key="2">
    <source>
        <dbReference type="Proteomes" id="UP000000639"/>
    </source>
</evidence>
<name>A1ST48_PSYIN</name>
<keyword evidence="2" id="KW-1185">Reference proteome</keyword>